<sequence length="96" mass="11342">MHTDFGTKVTLLWHTDSGFGKFLGYVCIIYEKMKISLLLCFVEQDSQRKVYVLHAALMYLNNIMNKHISSLWKFQYGTFFENQSIEAMNRFCNSQQ</sequence>
<dbReference type="EMBL" id="FR824156">
    <property type="protein sequence ID" value="CCA21080.1"/>
    <property type="molecule type" value="Genomic_DNA"/>
</dbReference>
<dbReference type="HOGENOM" id="CLU_2364008_0_0_1"/>
<dbReference type="AlphaFoldDB" id="F0WIJ8"/>
<reference evidence="1" key="2">
    <citation type="submission" date="2011-02" db="EMBL/GenBank/DDBJ databases">
        <authorList>
            <person name="MacLean D."/>
        </authorList>
    </citation>
    <scope>NUCLEOTIDE SEQUENCE</scope>
</reference>
<proteinExistence type="predicted"/>
<gene>
    <name evidence="1" type="primary">AlNc14C111G6398</name>
    <name evidence="1" type="ORF">ALNC14_072230</name>
</gene>
<evidence type="ECO:0000313" key="1">
    <source>
        <dbReference type="EMBL" id="CCA21080.1"/>
    </source>
</evidence>
<organism evidence="1">
    <name type="scientific">Albugo laibachii Nc14</name>
    <dbReference type="NCBI Taxonomy" id="890382"/>
    <lineage>
        <taxon>Eukaryota</taxon>
        <taxon>Sar</taxon>
        <taxon>Stramenopiles</taxon>
        <taxon>Oomycota</taxon>
        <taxon>Peronosporomycetes</taxon>
        <taxon>Albuginales</taxon>
        <taxon>Albuginaceae</taxon>
        <taxon>Albugo</taxon>
    </lineage>
</organism>
<protein>
    <submittedName>
        <fullName evidence="1">AlNc14C111G6398 protein</fullName>
    </submittedName>
</protein>
<name>F0WIJ8_9STRA</name>
<accession>F0WIJ8</accession>
<reference evidence="1" key="1">
    <citation type="journal article" date="2011" name="PLoS Biol.">
        <title>Gene gain and loss during evolution of obligate parasitism in the white rust pathogen of Arabidopsis thaliana.</title>
        <authorList>
            <person name="Kemen E."/>
            <person name="Gardiner A."/>
            <person name="Schultz-Larsen T."/>
            <person name="Kemen A.C."/>
            <person name="Balmuth A.L."/>
            <person name="Robert-Seilaniantz A."/>
            <person name="Bailey K."/>
            <person name="Holub E."/>
            <person name="Studholme D.J."/>
            <person name="Maclean D."/>
            <person name="Jones J.D."/>
        </authorList>
    </citation>
    <scope>NUCLEOTIDE SEQUENCE</scope>
</reference>